<dbReference type="GO" id="GO:0006631">
    <property type="term" value="P:fatty acid metabolic process"/>
    <property type="evidence" value="ECO:0007669"/>
    <property type="project" value="UniProtKB-UniPathway"/>
</dbReference>
<reference evidence="8" key="1">
    <citation type="journal article" date="2015" name="Nat. Genet.">
        <title>The genome and transcriptome of the zoonotic hookworm Ancylostoma ceylanicum identify infection-specific gene families.</title>
        <authorList>
            <person name="Schwarz E.M."/>
            <person name="Hu Y."/>
            <person name="Antoshechkin I."/>
            <person name="Miller M.M."/>
            <person name="Sternberg P.W."/>
            <person name="Aroian R.V."/>
        </authorList>
    </citation>
    <scope>NUCLEOTIDE SEQUENCE</scope>
    <source>
        <strain evidence="8">HY135</strain>
    </source>
</reference>
<evidence type="ECO:0000313" key="8">
    <source>
        <dbReference type="Proteomes" id="UP000024635"/>
    </source>
</evidence>
<evidence type="ECO:0000256" key="4">
    <source>
        <dbReference type="ARBA" id="ARBA00022989"/>
    </source>
</evidence>
<keyword evidence="8" id="KW-1185">Reference proteome</keyword>
<keyword evidence="3" id="KW-0812">Transmembrane</keyword>
<dbReference type="InterPro" id="IPR053335">
    <property type="entry name" value="Fatty_acid_desaturase_CarF"/>
</dbReference>
<dbReference type="AlphaFoldDB" id="A0A016X0Q9"/>
<evidence type="ECO:0000256" key="2">
    <source>
        <dbReference type="ARBA" id="ARBA00007620"/>
    </source>
</evidence>
<evidence type="ECO:0000259" key="6">
    <source>
        <dbReference type="Pfam" id="PF10520"/>
    </source>
</evidence>
<dbReference type="EMBL" id="JARK01000039">
    <property type="protein sequence ID" value="EYC45077.1"/>
    <property type="molecule type" value="Genomic_DNA"/>
</dbReference>
<proteinExistence type="inferred from homology"/>
<evidence type="ECO:0000313" key="7">
    <source>
        <dbReference type="EMBL" id="EYC45077.1"/>
    </source>
</evidence>
<dbReference type="PANTHER" id="PTHR48230">
    <property type="match status" value="1"/>
</dbReference>
<dbReference type="PANTHER" id="PTHR48230:SF1">
    <property type="entry name" value="LIPID DESATURASE DOMAIN-CONTAINING PROTEIN"/>
    <property type="match status" value="1"/>
</dbReference>
<comment type="subcellular location">
    <subcellularLocation>
        <location evidence="1">Membrane</location>
        <topology evidence="1">Multi-pass membrane protein</topology>
    </subcellularLocation>
</comment>
<gene>
    <name evidence="7" type="primary">Acey_s0439.g1490</name>
    <name evidence="7" type="synonym">Acey-Y53C10A.5</name>
    <name evidence="7" type="ORF">Y032_0439g1490</name>
</gene>
<dbReference type="InterPro" id="IPR019547">
    <property type="entry name" value="Lipid_desat"/>
</dbReference>
<accession>A0A016X0Q9</accession>
<dbReference type="Pfam" id="PF10520">
    <property type="entry name" value="Lipid_desat"/>
    <property type="match status" value="1"/>
</dbReference>
<dbReference type="UniPathway" id="UPA00199"/>
<evidence type="ECO:0000256" key="3">
    <source>
        <dbReference type="ARBA" id="ARBA00022692"/>
    </source>
</evidence>
<keyword evidence="5" id="KW-0472">Membrane</keyword>
<evidence type="ECO:0000256" key="5">
    <source>
        <dbReference type="ARBA" id="ARBA00023136"/>
    </source>
</evidence>
<organism evidence="7 8">
    <name type="scientific">Ancylostoma ceylanicum</name>
    <dbReference type="NCBI Taxonomy" id="53326"/>
    <lineage>
        <taxon>Eukaryota</taxon>
        <taxon>Metazoa</taxon>
        <taxon>Ecdysozoa</taxon>
        <taxon>Nematoda</taxon>
        <taxon>Chromadorea</taxon>
        <taxon>Rhabditida</taxon>
        <taxon>Rhabditina</taxon>
        <taxon>Rhabditomorpha</taxon>
        <taxon>Strongyloidea</taxon>
        <taxon>Ancylostomatidae</taxon>
        <taxon>Ancylostomatinae</taxon>
        <taxon>Ancylostoma</taxon>
    </lineage>
</organism>
<protein>
    <recommendedName>
        <fullName evidence="6">Lipid desaturase domain-containing protein</fullName>
    </recommendedName>
</protein>
<feature type="domain" description="Lipid desaturase" evidence="6">
    <location>
        <begin position="67"/>
        <end position="99"/>
    </location>
</feature>
<dbReference type="OrthoDB" id="5103at2759"/>
<dbReference type="Proteomes" id="UP000024635">
    <property type="component" value="Unassembled WGS sequence"/>
</dbReference>
<keyword evidence="4" id="KW-1133">Transmembrane helix</keyword>
<evidence type="ECO:0000256" key="1">
    <source>
        <dbReference type="ARBA" id="ARBA00004141"/>
    </source>
</evidence>
<name>A0A016X0Q9_9BILA</name>
<sequence length="101" mass="11470">MFRYCFRSNQPDLPADTVAVVITDKISPWALPELTDRTLASGAARPPCERCSTNNVPCIWIARKRCADSRKSLQIHHIAPHACYYCITTGWLNYPLEYIGE</sequence>
<dbReference type="GO" id="GO:0016020">
    <property type="term" value="C:membrane"/>
    <property type="evidence" value="ECO:0007669"/>
    <property type="project" value="UniProtKB-SubCell"/>
</dbReference>
<comment type="similarity">
    <text evidence="2">Belongs to the fatty acid desaturase CarF family.</text>
</comment>
<comment type="caution">
    <text evidence="7">The sequence shown here is derived from an EMBL/GenBank/DDBJ whole genome shotgun (WGS) entry which is preliminary data.</text>
</comment>